<dbReference type="OrthoDB" id="9805307at2"/>
<feature type="domain" description="Fumarylacetoacetase-like C-terminal" evidence="3">
    <location>
        <begin position="76"/>
        <end position="286"/>
    </location>
</feature>
<name>A0A1H3K759_9MICO</name>
<dbReference type="AlphaFoldDB" id="A0A1H3K759"/>
<keyword evidence="2" id="KW-0479">Metal-binding</keyword>
<sequence length="288" mass="30638">MRVANLDGRAVLLGDIRVLDIASASAGRFSADPQSVYASWSELCEWGEGIDVDRHPRSVDVDRATLAPPVPRPGQILAVGLNYAEHAAESGLELPQHPLVFTKFASSLTGPDAVVQLSGARVDWEAELVVVIGTGGRDIPAGEAWNRIAGLTIGQDISDRDVQWWGASAQFSLGKSFEGYAPTGPAVVSVAEIEAGHDRDDLRVSCRSIDSSGQERVLQDGRTRDMIFTVPAIVEQLSAIVELQPGDLVFTGTPAGVGQGRTPEEFLTPGLTLVTEIDGLGSIRQEFA</sequence>
<dbReference type="PANTHER" id="PTHR42796:SF4">
    <property type="entry name" value="FUMARYLACETOACETATE HYDROLASE DOMAIN-CONTAINING PROTEIN 2A"/>
    <property type="match status" value="1"/>
</dbReference>
<dbReference type="EMBL" id="FNPZ01000001">
    <property type="protein sequence ID" value="SDY47575.1"/>
    <property type="molecule type" value="Genomic_DNA"/>
</dbReference>
<organism evidence="4 5">
    <name type="scientific">Herbiconiux ginsengi</name>
    <dbReference type="NCBI Taxonomy" id="381665"/>
    <lineage>
        <taxon>Bacteria</taxon>
        <taxon>Bacillati</taxon>
        <taxon>Actinomycetota</taxon>
        <taxon>Actinomycetes</taxon>
        <taxon>Micrococcales</taxon>
        <taxon>Microbacteriaceae</taxon>
        <taxon>Herbiconiux</taxon>
    </lineage>
</organism>
<gene>
    <name evidence="4" type="ORF">SAMN05216554_0438</name>
</gene>
<dbReference type="Pfam" id="PF01557">
    <property type="entry name" value="FAA_hydrolase"/>
    <property type="match status" value="1"/>
</dbReference>
<dbReference type="PANTHER" id="PTHR42796">
    <property type="entry name" value="FUMARYLACETOACETATE HYDROLASE DOMAIN-CONTAINING PROTEIN 2A-RELATED"/>
    <property type="match status" value="1"/>
</dbReference>
<dbReference type="GO" id="GO:0044281">
    <property type="term" value="P:small molecule metabolic process"/>
    <property type="evidence" value="ECO:0007669"/>
    <property type="project" value="UniProtKB-ARBA"/>
</dbReference>
<dbReference type="InterPro" id="IPR011234">
    <property type="entry name" value="Fumarylacetoacetase-like_C"/>
</dbReference>
<evidence type="ECO:0000256" key="2">
    <source>
        <dbReference type="ARBA" id="ARBA00022723"/>
    </source>
</evidence>
<reference evidence="4 5" key="1">
    <citation type="submission" date="2016-10" db="EMBL/GenBank/DDBJ databases">
        <authorList>
            <person name="de Groot N.N."/>
        </authorList>
    </citation>
    <scope>NUCLEOTIDE SEQUENCE [LARGE SCALE GENOMIC DNA]</scope>
    <source>
        <strain evidence="4 5">CGMCC 4.3491</strain>
    </source>
</reference>
<dbReference type="STRING" id="381665.SAMN05216554_0438"/>
<dbReference type="GO" id="GO:0046872">
    <property type="term" value="F:metal ion binding"/>
    <property type="evidence" value="ECO:0007669"/>
    <property type="project" value="UniProtKB-KW"/>
</dbReference>
<evidence type="ECO:0000313" key="5">
    <source>
        <dbReference type="Proteomes" id="UP000198891"/>
    </source>
</evidence>
<dbReference type="Proteomes" id="UP000198891">
    <property type="component" value="Unassembled WGS sequence"/>
</dbReference>
<comment type="similarity">
    <text evidence="1">Belongs to the FAH family.</text>
</comment>
<proteinExistence type="inferred from homology"/>
<evidence type="ECO:0000256" key="1">
    <source>
        <dbReference type="ARBA" id="ARBA00010211"/>
    </source>
</evidence>
<accession>A0A1H3K759</accession>
<keyword evidence="5" id="KW-1185">Reference proteome</keyword>
<protein>
    <submittedName>
        <fullName evidence="4">2-keto-4-pentenoate hydratase/2-oxohepta-3-ene-1,7-dioic acid hydratase (Catechol pathway)</fullName>
    </submittedName>
</protein>
<dbReference type="GO" id="GO:0003824">
    <property type="term" value="F:catalytic activity"/>
    <property type="evidence" value="ECO:0007669"/>
    <property type="project" value="InterPro"/>
</dbReference>
<dbReference type="Gene3D" id="3.90.850.10">
    <property type="entry name" value="Fumarylacetoacetase-like, C-terminal domain"/>
    <property type="match status" value="1"/>
</dbReference>
<dbReference type="InterPro" id="IPR036663">
    <property type="entry name" value="Fumarylacetoacetase_C_sf"/>
</dbReference>
<dbReference type="RefSeq" id="WP_092548125.1">
    <property type="nucleotide sequence ID" value="NZ_FNPZ01000001.1"/>
</dbReference>
<evidence type="ECO:0000259" key="3">
    <source>
        <dbReference type="Pfam" id="PF01557"/>
    </source>
</evidence>
<evidence type="ECO:0000313" key="4">
    <source>
        <dbReference type="EMBL" id="SDY47575.1"/>
    </source>
</evidence>
<dbReference type="SUPFAM" id="SSF56529">
    <property type="entry name" value="FAH"/>
    <property type="match status" value="1"/>
</dbReference>
<dbReference type="InterPro" id="IPR051121">
    <property type="entry name" value="FAH"/>
</dbReference>